<dbReference type="Pfam" id="PF24987">
    <property type="entry name" value="HEAT_EF3_N"/>
    <property type="match status" value="2"/>
</dbReference>
<evidence type="ECO:0000313" key="7">
    <source>
        <dbReference type="Proteomes" id="UP000095284"/>
    </source>
</evidence>
<dbReference type="Gene3D" id="1.25.10.10">
    <property type="entry name" value="Leucine-rich Repeat Variant"/>
    <property type="match status" value="4"/>
</dbReference>
<dbReference type="Pfam" id="PF24984">
    <property type="entry name" value="HEAT_EF3_GNC1"/>
    <property type="match status" value="1"/>
</dbReference>
<dbReference type="InterPro" id="IPR021133">
    <property type="entry name" value="HEAT_type_2"/>
</dbReference>
<dbReference type="Proteomes" id="UP000582659">
    <property type="component" value="Unassembled WGS sequence"/>
</dbReference>
<evidence type="ECO:0000256" key="2">
    <source>
        <dbReference type="PROSITE-ProRule" id="PRU00103"/>
    </source>
</evidence>
<organism evidence="7 9">
    <name type="scientific">Bursaphelenchus xylophilus</name>
    <name type="common">Pinewood nematode worm</name>
    <name type="synonym">Aphelenchoides xylophilus</name>
    <dbReference type="NCBI Taxonomy" id="6326"/>
    <lineage>
        <taxon>Eukaryota</taxon>
        <taxon>Metazoa</taxon>
        <taxon>Ecdysozoa</taxon>
        <taxon>Nematoda</taxon>
        <taxon>Chromadorea</taxon>
        <taxon>Rhabditida</taxon>
        <taxon>Tylenchina</taxon>
        <taxon>Tylenchomorpha</taxon>
        <taxon>Aphelenchoidea</taxon>
        <taxon>Aphelenchoididae</taxon>
        <taxon>Bursaphelenchus</taxon>
    </lineage>
</organism>
<feature type="repeat" description="HEAT" evidence="2">
    <location>
        <begin position="1525"/>
        <end position="1562"/>
    </location>
</feature>
<dbReference type="GO" id="GO:0006417">
    <property type="term" value="P:regulation of translation"/>
    <property type="evidence" value="ECO:0007669"/>
    <property type="project" value="TreeGrafter"/>
</dbReference>
<evidence type="ECO:0000256" key="1">
    <source>
        <dbReference type="ARBA" id="ARBA00022737"/>
    </source>
</evidence>
<feature type="coiled-coil region" evidence="3">
    <location>
        <begin position="788"/>
        <end position="815"/>
    </location>
</feature>
<dbReference type="Proteomes" id="UP000659654">
    <property type="component" value="Unassembled WGS sequence"/>
</dbReference>
<evidence type="ECO:0000256" key="3">
    <source>
        <dbReference type="SAM" id="Coils"/>
    </source>
</evidence>
<dbReference type="SMART" id="SM01349">
    <property type="entry name" value="TOG"/>
    <property type="match status" value="1"/>
</dbReference>
<name>A0A1I7STD4_BURXY</name>
<dbReference type="PROSITE" id="PS50077">
    <property type="entry name" value="HEAT_REPEAT"/>
    <property type="match status" value="2"/>
</dbReference>
<dbReference type="PANTHER" id="PTHR23346">
    <property type="entry name" value="TRANSLATIONAL ACTIVATOR GCN1-RELATED"/>
    <property type="match status" value="1"/>
</dbReference>
<dbReference type="InterPro" id="IPR016024">
    <property type="entry name" value="ARM-type_fold"/>
</dbReference>
<dbReference type="OrthoDB" id="5148094at2759"/>
<protein>
    <submittedName>
        <fullName evidence="5">(pine wood nematode) hypothetical protein</fullName>
    </submittedName>
    <submittedName>
        <fullName evidence="9">TOG domain-containing protein</fullName>
    </submittedName>
</protein>
<sequence length="2481" mass="278366">MSNVESNGTSNSEKLKIAARGLENAIDGGKIDYEACREVVEALKNCSDVPEPILKGLAFVVASNVVNCKTIVNDSASRILFALLKKDFVKGLEFFLKSYSKVQPSIPVDKTCVYGKKDYIVVRWIIRALLEAPKSVQLADDILFLAFVTVSTITYRLPQTLHKKVFVSVRKCLDKYPVGHILTLLESKLSSETDNWKIFTASCLLVSASTASDRIQTEEVRKVAKFWLKSFSAVFLQAKVYPGDDLYLFGDGYESFSILNYSEYGPDLQGSLRRLFLRTSEVAVPLLKIILSNTFPVNQEFSSFVGELLTDVASSINDKMHDDTAFVMSKVWIHMDPKIRTQAFEKFFGKQSKAKGRLEYMIAIKEELNLKLEKNKNAEEFVKYLGEYLEKEIPTCKADNVVQVYMQVLQACVGYSDDLREKAVTISTKLVKSPLPNGQSAALGAAVLTDVGVSDDVIFPIITDAVGKTFTSPAVSADFVFNISLLLFSKFENDKKYEDLFIKVLEHDVYAKERFLHHLSEFNLCKGNMFAEQFFRCITKLTSVKLPERSPLLSFVYILLHWKDRSCRRTDKTQLLSEVPLKKLSWALELLTARLNDFSLLETTTKIFDVYFPNNNWNMSDVFINSAFYNFFASVESYLKRETNDEIKTELVYQLVLYLNNNSHRNEKVVTALAGHAARDGELKNVLFGSLGSKLDLLLQYPDLKCRQRAVEWLVGIESENSLFRDFVWTSCIEFCKKLDIKKLNEVTEMEAAIFFTAEGTLHNTRVIDENSDAGLDTRQNLRKENKAYKFKDQLAEIELRKELAERNKKEGKLNDRQKQAIQKELLKETTLRKELIPFFEGFRDLADLLQSAVRADPNGALKNYYLYHDALVPVLKSYLVKDLAFECLTTYANVFFGHTTDFLKERALSAVLRATNSVTSIKEWEWESLLDQISQMTSSMSMLCMMNNFLEDENAIDALEQLQEEENNEEFFNEGLTLGKLAFVLPVFERVYKDEKIDDRLRREVTGFLKSAFSIDFLTADERSWAPLNILNKLLLDVLTDVKTRDYFPDVFNLLKDALKELDENSKDSAETAKFVSALIGHLRNTNEYVREHVALLLVVGQNILMLNFIKKDDFPQIVPLLIASKETHPATSEVMQFLCQGLEIKTEQKYHDCLMEELKYPHDFWQQGAAECLKGLFSSDTIKKCHTLYDELLKIVPAVHDNVGRVIYPERDPWESRRGLACLLKHVADDECYDTKLFDEFFTFLVPKGISDPNEIVRKMMYESAAAIISHNGANKVDFVLPLLERLLTGVPDTQEGDILRNGLICLMGTLARYLEPCSPKMKAIFRKLIEALATPSRQVQESVALCLPPLAKPMGDEAVEELSKMMRHLPQTKNFAERCGFAYGIAGLTRGRGLVTLRDIKFIEYISEMFEAKESNIRESACILFMTMSFVHGKAFDPYISKILKYLISAFGDSSESVRLAAKEAGGMMMSTVTPAGVKIFLPQILAGLEEEAWRTKCASADFLGSISNCAPRQLSESLPKVVPRLATLMTDSHAKVRASGVFALKQIATVITNPEILAISSHMIAAFVEPAKETTRALQTIVNTKFVHFIDPPSLALMMPILKRALLDREPEGRKMAANVVTNVFSIADEKDIAPYMEMLIPNLKHSLLDPSPEVRSAAAQAIGAVVRHNTTGLFTSYTTDLLPWLKEHMMSRSSMVDRLGAAQGLAEVIPAFKNGVETIMDHAITFTEDVNNEASMRDGYIRLFTYLPSTMGEKFVPYIERVIPSILSALSDETEYLRQSALHAGQILIKTYCSQAKQLLLPSLLEGVLNENWRIRHAAVTLIGDFLFNISGISSKMTSDTATEDDTFGMESVNKTIVKYVGQKSRDKIIVSLYIARFDCAVQVRQAASHVWKLVVPNTPRTVKESLSSLYDLIVYCLGTSTEDRRIMGLECLSEVVRKMGDRIMEILMGEVRKSFESTDEVNRKGAAEALTIILNCANSEAIEEHSKTFINIFRICLLDADGDVRQSGADAFAAYYNKAGITAMEEIVEPLFKEYAANQSEGVLDGIVAILSANRKGRVLTVPSLINRLLNFPRRAHVLARLTEVAADTIERSLIEVLTKLLKEPDDENPTVFFNDCAKLVKCARSVFSITAISKFLTQHASEGNELAAKLLGELIKNTDVDYLDEVLTVFVEGIMTLYVSPNKAINVVGAATLTSLVNTLEPRDVLEIPNDLTIFLNAAQKEGKPLEFHGLSQPGGWKPFIDIIGIASRAGSLEQRDKAVRVVADFMEVASAEALRPVAPLAVGTLLRLLADHCPPVLKLNSIRMVEILVEKVSQLMRNFGPQLLGFLLRIIQETVEESSNEIEHLRSVTAGAIAKILKNHPRQEVALIDTFTTMTNVDSNIQPCILEAITQAVSSTGPSVSDAVVRLIDEYVAEYLRKGDDNENIDPVFIKNLAGLYAAVKKVKSEESDILNGTGGSDVEGQFWSDARKYLKG</sequence>
<feature type="repeat" description="HEAT" evidence="2">
    <location>
        <begin position="1644"/>
        <end position="1682"/>
    </location>
</feature>
<keyword evidence="8" id="KW-1185">Reference proteome</keyword>
<dbReference type="Pfam" id="PF23271">
    <property type="entry name" value="HEAT_GCN1"/>
    <property type="match status" value="1"/>
</dbReference>
<dbReference type="PANTHER" id="PTHR23346:SF7">
    <property type="entry name" value="STALLED RIBOSOME SENSOR GCN1"/>
    <property type="match status" value="1"/>
</dbReference>
<dbReference type="EMBL" id="CAJFDI010000003">
    <property type="protein sequence ID" value="CAD5221496.1"/>
    <property type="molecule type" value="Genomic_DNA"/>
</dbReference>
<dbReference type="InterPro" id="IPR057546">
    <property type="entry name" value="HEAT_GCN1"/>
</dbReference>
<keyword evidence="3" id="KW-0175">Coiled coil</keyword>
<dbReference type="SUPFAM" id="SSF48371">
    <property type="entry name" value="ARM repeat"/>
    <property type="match status" value="3"/>
</dbReference>
<keyword evidence="1" id="KW-0677">Repeat</keyword>
<dbReference type="GO" id="GO:0005829">
    <property type="term" value="C:cytosol"/>
    <property type="evidence" value="ECO:0007669"/>
    <property type="project" value="TreeGrafter"/>
</dbReference>
<reference evidence="6" key="2">
    <citation type="submission" date="2020-08" db="EMBL/GenBank/DDBJ databases">
        <authorList>
            <person name="Kikuchi T."/>
        </authorList>
    </citation>
    <scope>NUCLEOTIDE SEQUENCE</scope>
    <source>
        <strain evidence="5">Ka4C1</strain>
    </source>
</reference>
<evidence type="ECO:0000313" key="9">
    <source>
        <dbReference type="WBParaSite" id="BXY_1630400.1"/>
    </source>
</evidence>
<evidence type="ECO:0000259" key="4">
    <source>
        <dbReference type="SMART" id="SM01349"/>
    </source>
</evidence>
<dbReference type="GO" id="GO:0034198">
    <property type="term" value="P:cellular response to amino acid starvation"/>
    <property type="evidence" value="ECO:0007669"/>
    <property type="project" value="TreeGrafter"/>
</dbReference>
<dbReference type="GO" id="GO:0000226">
    <property type="term" value="P:microtubule cytoskeleton organization"/>
    <property type="evidence" value="ECO:0007669"/>
    <property type="project" value="UniProtKB-ARBA"/>
</dbReference>
<dbReference type="Proteomes" id="UP000095284">
    <property type="component" value="Unplaced"/>
</dbReference>
<dbReference type="InterPro" id="IPR011989">
    <property type="entry name" value="ARM-like"/>
</dbReference>
<dbReference type="eggNOG" id="KOG1242">
    <property type="taxonomic scope" value="Eukaryota"/>
</dbReference>
<evidence type="ECO:0000313" key="6">
    <source>
        <dbReference type="EMBL" id="CAG9108542.1"/>
    </source>
</evidence>
<evidence type="ECO:0000313" key="8">
    <source>
        <dbReference type="Proteomes" id="UP000659654"/>
    </source>
</evidence>
<evidence type="ECO:0000313" key="5">
    <source>
        <dbReference type="EMBL" id="CAD5221496.1"/>
    </source>
</evidence>
<dbReference type="EMBL" id="CAJFCV020000003">
    <property type="protein sequence ID" value="CAG9108542.1"/>
    <property type="molecule type" value="Genomic_DNA"/>
</dbReference>
<dbReference type="WBParaSite" id="BXY_1630400.1">
    <property type="protein sequence ID" value="BXY_1630400.1"/>
    <property type="gene ID" value="BXY_1630400"/>
</dbReference>
<proteinExistence type="predicted"/>
<gene>
    <name evidence="5" type="ORF">BXYJ_LOCUS6707</name>
</gene>
<accession>A0A1I7STD4</accession>
<dbReference type="InterPro" id="IPR034085">
    <property type="entry name" value="TOG"/>
</dbReference>
<feature type="domain" description="TOG" evidence="4">
    <location>
        <begin position="1357"/>
        <end position="1584"/>
    </location>
</feature>
<reference evidence="9" key="1">
    <citation type="submission" date="2016-11" db="UniProtKB">
        <authorList>
            <consortium name="WormBaseParasite"/>
        </authorList>
    </citation>
    <scope>IDENTIFICATION</scope>
</reference>
<dbReference type="GO" id="GO:0019887">
    <property type="term" value="F:protein kinase regulator activity"/>
    <property type="evidence" value="ECO:0007669"/>
    <property type="project" value="TreeGrafter"/>
</dbReference>